<dbReference type="EMBL" id="FJUX01000092">
    <property type="protein sequence ID" value="CZT07121.1"/>
    <property type="molecule type" value="Genomic_DNA"/>
</dbReference>
<dbReference type="OrthoDB" id="363185at2759"/>
<keyword evidence="6" id="KW-0963">Cytoplasm</keyword>
<dbReference type="GO" id="GO:0044209">
    <property type="term" value="P:AMP salvage"/>
    <property type="evidence" value="ECO:0007669"/>
    <property type="project" value="TreeGrafter"/>
</dbReference>
<reference evidence="12" key="1">
    <citation type="submission" date="2016-03" db="EMBL/GenBank/DDBJ databases">
        <authorList>
            <person name="Guldener U."/>
        </authorList>
    </citation>
    <scope>NUCLEOTIDE SEQUENCE [LARGE SCALE GENOMIC DNA]</scope>
    <source>
        <strain evidence="12">04CH-RAC-A.6.1</strain>
    </source>
</reference>
<dbReference type="GO" id="GO:0002055">
    <property type="term" value="F:adenine binding"/>
    <property type="evidence" value="ECO:0007669"/>
    <property type="project" value="TreeGrafter"/>
</dbReference>
<evidence type="ECO:0000256" key="8">
    <source>
        <dbReference type="ARBA" id="ARBA00022679"/>
    </source>
</evidence>
<dbReference type="Pfam" id="PF00156">
    <property type="entry name" value="Pribosyltran"/>
    <property type="match status" value="1"/>
</dbReference>
<accession>A0A1E1L980</accession>
<dbReference type="SUPFAM" id="SSF53271">
    <property type="entry name" value="PRTase-like"/>
    <property type="match status" value="1"/>
</dbReference>
<keyword evidence="12" id="KW-1185">Reference proteome</keyword>
<evidence type="ECO:0000313" key="11">
    <source>
        <dbReference type="EMBL" id="CZT07121.1"/>
    </source>
</evidence>
<evidence type="ECO:0000256" key="9">
    <source>
        <dbReference type="ARBA" id="ARBA00022726"/>
    </source>
</evidence>
<evidence type="ECO:0000256" key="6">
    <source>
        <dbReference type="ARBA" id="ARBA00022490"/>
    </source>
</evidence>
<keyword evidence="8" id="KW-0808">Transferase</keyword>
<dbReference type="GO" id="GO:0003999">
    <property type="term" value="F:adenine phosphoribosyltransferase activity"/>
    <property type="evidence" value="ECO:0007669"/>
    <property type="project" value="UniProtKB-EC"/>
</dbReference>
<evidence type="ECO:0000256" key="2">
    <source>
        <dbReference type="ARBA" id="ARBA00004496"/>
    </source>
</evidence>
<comment type="subcellular location">
    <subcellularLocation>
        <location evidence="2">Cytoplasm</location>
    </subcellularLocation>
</comment>
<dbReference type="PANTHER" id="PTHR32315:SF3">
    <property type="entry name" value="ADENINE PHOSPHORIBOSYLTRANSFERASE"/>
    <property type="match status" value="1"/>
</dbReference>
<feature type="domain" description="Phosphoribosyltransferase" evidence="10">
    <location>
        <begin position="21"/>
        <end position="156"/>
    </location>
</feature>
<dbReference type="Gene3D" id="3.40.50.2020">
    <property type="match status" value="1"/>
</dbReference>
<dbReference type="AlphaFoldDB" id="A0A1E1L980"/>
<dbReference type="InterPro" id="IPR029057">
    <property type="entry name" value="PRTase-like"/>
</dbReference>
<keyword evidence="7" id="KW-0328">Glycosyltransferase</keyword>
<evidence type="ECO:0000256" key="5">
    <source>
        <dbReference type="ARBA" id="ARBA00011893"/>
    </source>
</evidence>
<dbReference type="PANTHER" id="PTHR32315">
    <property type="entry name" value="ADENINE PHOSPHORIBOSYLTRANSFERASE"/>
    <property type="match status" value="1"/>
</dbReference>
<comment type="pathway">
    <text evidence="3">Purine metabolism; AMP biosynthesis via salvage pathway; AMP from adenine: step 1/1.</text>
</comment>
<dbReference type="InterPro" id="IPR050054">
    <property type="entry name" value="UPRTase/APRTase"/>
</dbReference>
<sequence length="186" mass="19944">MIQCTPDFPRPGIDFRHVLDICQQPTGLPLCTSLLENHFSRKWKHVDNIVCCEVGGFVFASALAALTRIPLALIRVAGKLPPPKISVIKTPSHISSLVGGITKADRIEIGRDVVASGATVVIVDDVLATGRTLVAVSKLLVEAGVKIQDISIMVVAEFPMHQGRRHLYESGFGGVEVRSLLVFGGA</sequence>
<name>A0A1E1L980_9HELO</name>
<evidence type="ECO:0000256" key="3">
    <source>
        <dbReference type="ARBA" id="ARBA00004659"/>
    </source>
</evidence>
<evidence type="ECO:0000256" key="1">
    <source>
        <dbReference type="ARBA" id="ARBA00000868"/>
    </source>
</evidence>
<dbReference type="InterPro" id="IPR000836">
    <property type="entry name" value="PRTase_dom"/>
</dbReference>
<keyword evidence="9" id="KW-0660">Purine salvage</keyword>
<dbReference type="GO" id="GO:0005737">
    <property type="term" value="C:cytoplasm"/>
    <property type="evidence" value="ECO:0007669"/>
    <property type="project" value="UniProtKB-SubCell"/>
</dbReference>
<protein>
    <recommendedName>
        <fullName evidence="5">adenine phosphoribosyltransferase</fullName>
        <ecNumber evidence="5">2.4.2.7</ecNumber>
    </recommendedName>
</protein>
<dbReference type="Proteomes" id="UP000178912">
    <property type="component" value="Unassembled WGS sequence"/>
</dbReference>
<dbReference type="GO" id="GO:0006168">
    <property type="term" value="P:adenine salvage"/>
    <property type="evidence" value="ECO:0007669"/>
    <property type="project" value="TreeGrafter"/>
</dbReference>
<dbReference type="GO" id="GO:0006166">
    <property type="term" value="P:purine ribonucleoside salvage"/>
    <property type="evidence" value="ECO:0007669"/>
    <property type="project" value="UniProtKB-KW"/>
</dbReference>
<evidence type="ECO:0000313" key="12">
    <source>
        <dbReference type="Proteomes" id="UP000178912"/>
    </source>
</evidence>
<dbReference type="CDD" id="cd06223">
    <property type="entry name" value="PRTases_typeI"/>
    <property type="match status" value="1"/>
</dbReference>
<dbReference type="EC" id="2.4.2.7" evidence="5"/>
<organism evidence="11 12">
    <name type="scientific">Rhynchosporium agropyri</name>
    <dbReference type="NCBI Taxonomy" id="914238"/>
    <lineage>
        <taxon>Eukaryota</taxon>
        <taxon>Fungi</taxon>
        <taxon>Dikarya</taxon>
        <taxon>Ascomycota</taxon>
        <taxon>Pezizomycotina</taxon>
        <taxon>Leotiomycetes</taxon>
        <taxon>Helotiales</taxon>
        <taxon>Ploettnerulaceae</taxon>
        <taxon>Rhynchosporium</taxon>
    </lineage>
</organism>
<comment type="catalytic activity">
    <reaction evidence="1">
        <text>AMP + diphosphate = 5-phospho-alpha-D-ribose 1-diphosphate + adenine</text>
        <dbReference type="Rhea" id="RHEA:16609"/>
        <dbReference type="ChEBI" id="CHEBI:16708"/>
        <dbReference type="ChEBI" id="CHEBI:33019"/>
        <dbReference type="ChEBI" id="CHEBI:58017"/>
        <dbReference type="ChEBI" id="CHEBI:456215"/>
        <dbReference type="EC" id="2.4.2.7"/>
    </reaction>
</comment>
<evidence type="ECO:0000256" key="7">
    <source>
        <dbReference type="ARBA" id="ARBA00022676"/>
    </source>
</evidence>
<gene>
    <name evidence="11" type="ORF">RAG0_12688</name>
</gene>
<evidence type="ECO:0000259" key="10">
    <source>
        <dbReference type="Pfam" id="PF00156"/>
    </source>
</evidence>
<comment type="similarity">
    <text evidence="4">Belongs to the purine/pyrimidine phosphoribosyltransferase family.</text>
</comment>
<proteinExistence type="inferred from homology"/>
<dbReference type="GO" id="GO:0016208">
    <property type="term" value="F:AMP binding"/>
    <property type="evidence" value="ECO:0007669"/>
    <property type="project" value="TreeGrafter"/>
</dbReference>
<evidence type="ECO:0000256" key="4">
    <source>
        <dbReference type="ARBA" id="ARBA00008391"/>
    </source>
</evidence>